<accession>A0AAV1QSR6</accession>
<evidence type="ECO:0000313" key="1">
    <source>
        <dbReference type="EMBL" id="CAK7323169.1"/>
    </source>
</evidence>
<gene>
    <name evidence="1" type="ORF">DCAF_LOCUS785</name>
</gene>
<keyword evidence="2" id="KW-1185">Reference proteome</keyword>
<dbReference type="EMBL" id="CAWUPB010000071">
    <property type="protein sequence ID" value="CAK7323169.1"/>
    <property type="molecule type" value="Genomic_DNA"/>
</dbReference>
<organism evidence="1 2">
    <name type="scientific">Dovyalis caffra</name>
    <dbReference type="NCBI Taxonomy" id="77055"/>
    <lineage>
        <taxon>Eukaryota</taxon>
        <taxon>Viridiplantae</taxon>
        <taxon>Streptophyta</taxon>
        <taxon>Embryophyta</taxon>
        <taxon>Tracheophyta</taxon>
        <taxon>Spermatophyta</taxon>
        <taxon>Magnoliopsida</taxon>
        <taxon>eudicotyledons</taxon>
        <taxon>Gunneridae</taxon>
        <taxon>Pentapetalae</taxon>
        <taxon>rosids</taxon>
        <taxon>fabids</taxon>
        <taxon>Malpighiales</taxon>
        <taxon>Salicaceae</taxon>
        <taxon>Flacourtieae</taxon>
        <taxon>Dovyalis</taxon>
    </lineage>
</organism>
<protein>
    <submittedName>
        <fullName evidence="1">Uncharacterized protein</fullName>
    </submittedName>
</protein>
<dbReference type="Proteomes" id="UP001314170">
    <property type="component" value="Unassembled WGS sequence"/>
</dbReference>
<proteinExistence type="predicted"/>
<sequence>MTDLPHFHSTGNNWDEEEDLVFLEEEDIRSGLQSGERRGRRARRTMAKIWATKGQPLPPSILRKIRPKLPPNILSKNTRFRINTKDLTWTKFFS</sequence>
<comment type="caution">
    <text evidence="1">The sequence shown here is derived from an EMBL/GenBank/DDBJ whole genome shotgun (WGS) entry which is preliminary data.</text>
</comment>
<reference evidence="1 2" key="1">
    <citation type="submission" date="2024-01" db="EMBL/GenBank/DDBJ databases">
        <authorList>
            <person name="Waweru B."/>
        </authorList>
    </citation>
    <scope>NUCLEOTIDE SEQUENCE [LARGE SCALE GENOMIC DNA]</scope>
</reference>
<dbReference type="AlphaFoldDB" id="A0AAV1QSR6"/>
<name>A0AAV1QSR6_9ROSI</name>
<evidence type="ECO:0000313" key="2">
    <source>
        <dbReference type="Proteomes" id="UP001314170"/>
    </source>
</evidence>